<dbReference type="Gramene" id="CDP08639">
    <property type="protein sequence ID" value="CDP08639"/>
    <property type="gene ID" value="GSCOC_T00027673001"/>
</dbReference>
<dbReference type="Proteomes" id="UP000295252">
    <property type="component" value="Chromosome IV"/>
</dbReference>
<dbReference type="InParanoid" id="A0A068UK92"/>
<accession>A0A068UK92</accession>
<gene>
    <name evidence="1" type="ORF">GSCOC_T00027673001</name>
</gene>
<evidence type="ECO:0000313" key="1">
    <source>
        <dbReference type="EMBL" id="CDP08639.1"/>
    </source>
</evidence>
<dbReference type="AlphaFoldDB" id="A0A068UK92"/>
<keyword evidence="2" id="KW-1185">Reference proteome</keyword>
<protein>
    <submittedName>
        <fullName evidence="1">Uncharacterized protein</fullName>
    </submittedName>
</protein>
<organism evidence="1 2">
    <name type="scientific">Coffea canephora</name>
    <name type="common">Robusta coffee</name>
    <dbReference type="NCBI Taxonomy" id="49390"/>
    <lineage>
        <taxon>Eukaryota</taxon>
        <taxon>Viridiplantae</taxon>
        <taxon>Streptophyta</taxon>
        <taxon>Embryophyta</taxon>
        <taxon>Tracheophyta</taxon>
        <taxon>Spermatophyta</taxon>
        <taxon>Magnoliopsida</taxon>
        <taxon>eudicotyledons</taxon>
        <taxon>Gunneridae</taxon>
        <taxon>Pentapetalae</taxon>
        <taxon>asterids</taxon>
        <taxon>lamiids</taxon>
        <taxon>Gentianales</taxon>
        <taxon>Rubiaceae</taxon>
        <taxon>Ixoroideae</taxon>
        <taxon>Gardenieae complex</taxon>
        <taxon>Bertiereae - Coffeeae clade</taxon>
        <taxon>Coffeeae</taxon>
        <taxon>Coffea</taxon>
    </lineage>
</organism>
<dbReference type="EMBL" id="HG739119">
    <property type="protein sequence ID" value="CDP08639.1"/>
    <property type="molecule type" value="Genomic_DNA"/>
</dbReference>
<evidence type="ECO:0000313" key="2">
    <source>
        <dbReference type="Proteomes" id="UP000295252"/>
    </source>
</evidence>
<sequence length="105" mass="11216">MELLTPWTLLFTKASTGGGGAATNLLLPISPLPFFIPPSSECLPSSSSFSWLPNFWPFLPQKCCPESYFLREAPGLNSITAPLLSPASVTTLMPSSGEETADLLL</sequence>
<reference evidence="2" key="1">
    <citation type="journal article" date="2014" name="Science">
        <title>The coffee genome provides insight into the convergent evolution of caffeine biosynthesis.</title>
        <authorList>
            <person name="Denoeud F."/>
            <person name="Carretero-Paulet L."/>
            <person name="Dereeper A."/>
            <person name="Droc G."/>
            <person name="Guyot R."/>
            <person name="Pietrella M."/>
            <person name="Zheng C."/>
            <person name="Alberti A."/>
            <person name="Anthony F."/>
            <person name="Aprea G."/>
            <person name="Aury J.M."/>
            <person name="Bento P."/>
            <person name="Bernard M."/>
            <person name="Bocs S."/>
            <person name="Campa C."/>
            <person name="Cenci A."/>
            <person name="Combes M.C."/>
            <person name="Crouzillat D."/>
            <person name="Da Silva C."/>
            <person name="Daddiego L."/>
            <person name="De Bellis F."/>
            <person name="Dussert S."/>
            <person name="Garsmeur O."/>
            <person name="Gayraud T."/>
            <person name="Guignon V."/>
            <person name="Jahn K."/>
            <person name="Jamilloux V."/>
            <person name="Joet T."/>
            <person name="Labadie K."/>
            <person name="Lan T."/>
            <person name="Leclercq J."/>
            <person name="Lepelley M."/>
            <person name="Leroy T."/>
            <person name="Li L.T."/>
            <person name="Librado P."/>
            <person name="Lopez L."/>
            <person name="Munoz A."/>
            <person name="Noel B."/>
            <person name="Pallavicini A."/>
            <person name="Perrotta G."/>
            <person name="Poncet V."/>
            <person name="Pot D."/>
            <person name="Priyono X."/>
            <person name="Rigoreau M."/>
            <person name="Rouard M."/>
            <person name="Rozas J."/>
            <person name="Tranchant-Dubreuil C."/>
            <person name="VanBuren R."/>
            <person name="Zhang Q."/>
            <person name="Andrade A.C."/>
            <person name="Argout X."/>
            <person name="Bertrand B."/>
            <person name="de Kochko A."/>
            <person name="Graziosi G."/>
            <person name="Henry R.J."/>
            <person name="Jayarama X."/>
            <person name="Ming R."/>
            <person name="Nagai C."/>
            <person name="Rounsley S."/>
            <person name="Sankoff D."/>
            <person name="Giuliano G."/>
            <person name="Albert V.A."/>
            <person name="Wincker P."/>
            <person name="Lashermes P."/>
        </authorList>
    </citation>
    <scope>NUCLEOTIDE SEQUENCE [LARGE SCALE GENOMIC DNA]</scope>
    <source>
        <strain evidence="2">cv. DH200-94</strain>
    </source>
</reference>
<name>A0A068UK92_COFCA</name>
<proteinExistence type="predicted"/>